<sequence length="84" mass="9381">MKQFKKNARVSRVATEYGEVLLDEDTGGYWHINETASLVLRSLEEDHDEAHAAQQLVERYGIDPVRASKDVKAVAKKLAELGAL</sequence>
<reference evidence="1 2" key="1">
    <citation type="submission" date="2020-08" db="EMBL/GenBank/DDBJ databases">
        <title>A Genomic Blueprint of the Chicken Gut Microbiome.</title>
        <authorList>
            <person name="Gilroy R."/>
            <person name="Ravi A."/>
            <person name="Getino M."/>
            <person name="Pursley I."/>
            <person name="Horton D.L."/>
            <person name="Alikhan N.-F."/>
            <person name="Baker D."/>
            <person name="Gharbi K."/>
            <person name="Hall N."/>
            <person name="Watson M."/>
            <person name="Adriaenssens E.M."/>
            <person name="Foster-Nyarko E."/>
            <person name="Jarju S."/>
            <person name="Secka A."/>
            <person name="Antonio M."/>
            <person name="Oren A."/>
            <person name="Chaudhuri R."/>
            <person name="La Ragione R.M."/>
            <person name="Hildebrand F."/>
            <person name="Pallen M.J."/>
        </authorList>
    </citation>
    <scope>NUCLEOTIDE SEQUENCE [LARGE SCALE GENOMIC DNA]</scope>
    <source>
        <strain evidence="1 2">Re57</strain>
    </source>
</reference>
<dbReference type="NCBIfam" id="NF033530">
    <property type="entry name" value="lasso_PqqD_Strm"/>
    <property type="match status" value="1"/>
</dbReference>
<dbReference type="Proteomes" id="UP000651517">
    <property type="component" value="Unassembled WGS sequence"/>
</dbReference>
<protein>
    <submittedName>
        <fullName evidence="1">Lasso peptide biosynthesis PqqD family chaperone</fullName>
    </submittedName>
</protein>
<dbReference type="InterPro" id="IPR041881">
    <property type="entry name" value="PqqD_sf"/>
</dbReference>
<proteinExistence type="predicted"/>
<dbReference type="Pfam" id="PF05402">
    <property type="entry name" value="PqqD"/>
    <property type="match status" value="1"/>
</dbReference>
<name>A0ABR8WWT7_9MICO</name>
<dbReference type="RefSeq" id="WP_191726759.1">
    <property type="nucleotide sequence ID" value="NZ_JACSPY010000012.1"/>
</dbReference>
<keyword evidence="2" id="KW-1185">Reference proteome</keyword>
<dbReference type="Gene3D" id="1.10.10.1150">
    <property type="entry name" value="Coenzyme PQQ synthesis protein D (PqqD)"/>
    <property type="match status" value="1"/>
</dbReference>
<gene>
    <name evidence="1" type="ORF">H9634_11345</name>
</gene>
<accession>A0ABR8WWT7</accession>
<evidence type="ECO:0000313" key="1">
    <source>
        <dbReference type="EMBL" id="MBD8021373.1"/>
    </source>
</evidence>
<organism evidence="1 2">
    <name type="scientific">Brevibacterium gallinarum</name>
    <dbReference type="NCBI Taxonomy" id="2762220"/>
    <lineage>
        <taxon>Bacteria</taxon>
        <taxon>Bacillati</taxon>
        <taxon>Actinomycetota</taxon>
        <taxon>Actinomycetes</taxon>
        <taxon>Micrococcales</taxon>
        <taxon>Brevibacteriaceae</taxon>
        <taxon>Brevibacterium</taxon>
    </lineage>
</organism>
<comment type="caution">
    <text evidence="1">The sequence shown here is derived from an EMBL/GenBank/DDBJ whole genome shotgun (WGS) entry which is preliminary data.</text>
</comment>
<evidence type="ECO:0000313" key="2">
    <source>
        <dbReference type="Proteomes" id="UP000651517"/>
    </source>
</evidence>
<dbReference type="EMBL" id="JACSPY010000012">
    <property type="protein sequence ID" value="MBD8021373.1"/>
    <property type="molecule type" value="Genomic_DNA"/>
</dbReference>
<dbReference type="InterPro" id="IPR008792">
    <property type="entry name" value="PQQD"/>
</dbReference>